<dbReference type="Gene3D" id="3.40.390.10">
    <property type="entry name" value="Collagenase (Catalytic Domain)"/>
    <property type="match status" value="1"/>
</dbReference>
<dbReference type="GO" id="GO:0005886">
    <property type="term" value="C:plasma membrane"/>
    <property type="evidence" value="ECO:0007669"/>
    <property type="project" value="TreeGrafter"/>
</dbReference>
<reference evidence="3" key="1">
    <citation type="submission" date="2022-10" db="EMBL/GenBank/DDBJ databases">
        <title>Genome assembly of Pristionchus species.</title>
        <authorList>
            <person name="Yoshida K."/>
            <person name="Sommer R.J."/>
        </authorList>
    </citation>
    <scope>NUCLEOTIDE SEQUENCE [LARGE SCALE GENOMIC DNA]</scope>
    <source>
        <strain evidence="3">RS5460</strain>
    </source>
</reference>
<dbReference type="PANTHER" id="PTHR11733">
    <property type="entry name" value="ZINC METALLOPROTEASE FAMILY M13 NEPRILYSIN-RELATED"/>
    <property type="match status" value="1"/>
</dbReference>
<keyword evidence="3" id="KW-1185">Reference proteome</keyword>
<dbReference type="GO" id="GO:0016485">
    <property type="term" value="P:protein processing"/>
    <property type="evidence" value="ECO:0007669"/>
    <property type="project" value="TreeGrafter"/>
</dbReference>
<protein>
    <recommendedName>
        <fullName evidence="1">Peptidase M13 C-terminal domain-containing protein</fullName>
    </recommendedName>
</protein>
<dbReference type="InterPro" id="IPR018497">
    <property type="entry name" value="Peptidase_M13_C"/>
</dbReference>
<accession>A0AAN5DHV1</accession>
<evidence type="ECO:0000259" key="1">
    <source>
        <dbReference type="Pfam" id="PF01431"/>
    </source>
</evidence>
<feature type="non-terminal residue" evidence="2">
    <location>
        <position position="213"/>
    </location>
</feature>
<dbReference type="GO" id="GO:0004222">
    <property type="term" value="F:metalloendopeptidase activity"/>
    <property type="evidence" value="ECO:0007669"/>
    <property type="project" value="InterPro"/>
</dbReference>
<gene>
    <name evidence="2" type="ORF">PMAYCL1PPCAC_32710</name>
</gene>
<name>A0AAN5DHV1_9BILA</name>
<dbReference type="SUPFAM" id="SSF55486">
    <property type="entry name" value="Metalloproteases ('zincins'), catalytic domain"/>
    <property type="match status" value="1"/>
</dbReference>
<dbReference type="Pfam" id="PF01431">
    <property type="entry name" value="Peptidase_M13"/>
    <property type="match status" value="1"/>
</dbReference>
<evidence type="ECO:0000313" key="2">
    <source>
        <dbReference type="EMBL" id="GMR62515.1"/>
    </source>
</evidence>
<dbReference type="InterPro" id="IPR024079">
    <property type="entry name" value="MetalloPept_cat_dom_sf"/>
</dbReference>
<feature type="domain" description="Peptidase M13 C-terminal" evidence="1">
    <location>
        <begin position="16"/>
        <end position="206"/>
    </location>
</feature>
<comment type="caution">
    <text evidence="2">The sequence shown here is derived from an EMBL/GenBank/DDBJ whole genome shotgun (WGS) entry which is preliminary data.</text>
</comment>
<dbReference type="AlphaFoldDB" id="A0AAN5DHV1"/>
<feature type="non-terminal residue" evidence="2">
    <location>
        <position position="1"/>
    </location>
</feature>
<evidence type="ECO:0000313" key="3">
    <source>
        <dbReference type="Proteomes" id="UP001328107"/>
    </source>
</evidence>
<dbReference type="PROSITE" id="PS51885">
    <property type="entry name" value="NEPRILYSIN"/>
    <property type="match status" value="1"/>
</dbReference>
<dbReference type="InterPro" id="IPR000718">
    <property type="entry name" value="Peptidase_M13"/>
</dbReference>
<sequence>QIAVFVRRIDRNFQYNAFYLEDSKTVTMLAPFMHRETFQSQILKEPFITLSTLGHELYHSLFSPMSPALHSLYDHRGECVAKHYKKSCTKFAIGACASGRQTFDEDSPDLESYRLLHSILQDNCSEQELNAKIEGLETTLEQAFFYYAASEYCSRDVERSEELARRDEHSDGNIRVNAAFSLMPEFTKAFQCEEGDRMFVKQEEACYLFGPNS</sequence>
<proteinExistence type="predicted"/>
<dbReference type="EMBL" id="BTRK01000006">
    <property type="protein sequence ID" value="GMR62515.1"/>
    <property type="molecule type" value="Genomic_DNA"/>
</dbReference>
<dbReference type="PANTHER" id="PTHR11733:SF208">
    <property type="entry name" value="PEPTIDASE M13 C-TERMINAL DOMAIN-CONTAINING PROTEIN"/>
    <property type="match status" value="1"/>
</dbReference>
<organism evidence="2 3">
    <name type="scientific">Pristionchus mayeri</name>
    <dbReference type="NCBI Taxonomy" id="1317129"/>
    <lineage>
        <taxon>Eukaryota</taxon>
        <taxon>Metazoa</taxon>
        <taxon>Ecdysozoa</taxon>
        <taxon>Nematoda</taxon>
        <taxon>Chromadorea</taxon>
        <taxon>Rhabditida</taxon>
        <taxon>Rhabditina</taxon>
        <taxon>Diplogasteromorpha</taxon>
        <taxon>Diplogasteroidea</taxon>
        <taxon>Neodiplogasteridae</taxon>
        <taxon>Pristionchus</taxon>
    </lineage>
</organism>
<dbReference type="Proteomes" id="UP001328107">
    <property type="component" value="Unassembled WGS sequence"/>
</dbReference>